<evidence type="ECO:0000256" key="1">
    <source>
        <dbReference type="ARBA" id="ARBA00022448"/>
    </source>
</evidence>
<dbReference type="PANTHER" id="PTHR37823">
    <property type="entry name" value="CYTOCHROME C-553-LIKE"/>
    <property type="match status" value="1"/>
</dbReference>
<reference evidence="9 10" key="1">
    <citation type="submission" date="2017-04" db="EMBL/GenBank/DDBJ databases">
        <authorList>
            <person name="Afonso C.L."/>
            <person name="Miller P.J."/>
            <person name="Scott M.A."/>
            <person name="Spackman E."/>
            <person name="Goraichik I."/>
            <person name="Dimitrov K.M."/>
            <person name="Suarez D.L."/>
            <person name="Swayne D.E."/>
        </authorList>
    </citation>
    <scope>NUCLEOTIDE SEQUENCE [LARGE SCALE GENOMIC DNA]</scope>
    <source>
        <strain evidence="9 10">USBA 355</strain>
    </source>
</reference>
<keyword evidence="2 6" id="KW-0349">Heme</keyword>
<keyword evidence="7" id="KW-0812">Transmembrane</keyword>
<evidence type="ECO:0000256" key="5">
    <source>
        <dbReference type="ARBA" id="ARBA00023004"/>
    </source>
</evidence>
<evidence type="ECO:0000256" key="6">
    <source>
        <dbReference type="PROSITE-ProRule" id="PRU00433"/>
    </source>
</evidence>
<accession>A0A1Y6BYL9</accession>
<keyword evidence="7" id="KW-0472">Membrane</keyword>
<evidence type="ECO:0000256" key="4">
    <source>
        <dbReference type="ARBA" id="ARBA00022982"/>
    </source>
</evidence>
<dbReference type="InterPro" id="IPR036909">
    <property type="entry name" value="Cyt_c-like_dom_sf"/>
</dbReference>
<keyword evidence="4" id="KW-0249">Electron transport</keyword>
<gene>
    <name evidence="9" type="ORF">SAMN05428998_10995</name>
</gene>
<dbReference type="GO" id="GO:0009055">
    <property type="term" value="F:electron transfer activity"/>
    <property type="evidence" value="ECO:0007669"/>
    <property type="project" value="InterPro"/>
</dbReference>
<feature type="transmembrane region" description="Helical" evidence="7">
    <location>
        <begin position="7"/>
        <end position="25"/>
    </location>
</feature>
<dbReference type="PANTHER" id="PTHR37823:SF1">
    <property type="entry name" value="CYTOCHROME C-553-LIKE"/>
    <property type="match status" value="1"/>
</dbReference>
<name>A0A1Y6BYL9_9PROT</name>
<dbReference type="EMBL" id="FWZX01000009">
    <property type="protein sequence ID" value="SMF27594.1"/>
    <property type="molecule type" value="Genomic_DNA"/>
</dbReference>
<keyword evidence="7" id="KW-1133">Transmembrane helix</keyword>
<evidence type="ECO:0000313" key="10">
    <source>
        <dbReference type="Proteomes" id="UP000192917"/>
    </source>
</evidence>
<evidence type="ECO:0000256" key="3">
    <source>
        <dbReference type="ARBA" id="ARBA00022723"/>
    </source>
</evidence>
<dbReference type="STRING" id="560819.SAMN05428998_10995"/>
<dbReference type="Pfam" id="PF00034">
    <property type="entry name" value="Cytochrom_C"/>
    <property type="match status" value="1"/>
</dbReference>
<evidence type="ECO:0000256" key="2">
    <source>
        <dbReference type="ARBA" id="ARBA00022617"/>
    </source>
</evidence>
<keyword evidence="3 6" id="KW-0479">Metal-binding</keyword>
<sequence length="145" mass="15858">MSVSKDLPKYLVVVVLAGGLGAWLWHVAVPDRPGRGTVVAVKVPELSWMAKRGKVAFDSVCAACHGANAAGSDKGPPLVHQIYNPGHHPDTAFFRAVRSGAPQHHWRFGAMPPQPQVTQEQITDIIQYIRELQLANGITWQPHNM</sequence>
<dbReference type="InterPro" id="IPR009056">
    <property type="entry name" value="Cyt_c-like_dom"/>
</dbReference>
<dbReference type="GO" id="GO:0046872">
    <property type="term" value="F:metal ion binding"/>
    <property type="evidence" value="ECO:0007669"/>
    <property type="project" value="UniProtKB-KW"/>
</dbReference>
<dbReference type="Gene3D" id="1.10.760.10">
    <property type="entry name" value="Cytochrome c-like domain"/>
    <property type="match status" value="1"/>
</dbReference>
<feature type="domain" description="Cytochrome c" evidence="8">
    <location>
        <begin position="48"/>
        <end position="133"/>
    </location>
</feature>
<protein>
    <submittedName>
        <fullName evidence="9">Cytochrome c</fullName>
    </submittedName>
</protein>
<dbReference type="RefSeq" id="WP_085123155.1">
    <property type="nucleotide sequence ID" value="NZ_FWZX01000009.1"/>
</dbReference>
<keyword evidence="1" id="KW-0813">Transport</keyword>
<proteinExistence type="predicted"/>
<dbReference type="AlphaFoldDB" id="A0A1Y6BYL9"/>
<evidence type="ECO:0000259" key="8">
    <source>
        <dbReference type="PROSITE" id="PS51007"/>
    </source>
</evidence>
<keyword evidence="10" id="KW-1185">Reference proteome</keyword>
<evidence type="ECO:0000313" key="9">
    <source>
        <dbReference type="EMBL" id="SMF27594.1"/>
    </source>
</evidence>
<evidence type="ECO:0000256" key="7">
    <source>
        <dbReference type="SAM" id="Phobius"/>
    </source>
</evidence>
<dbReference type="SUPFAM" id="SSF46626">
    <property type="entry name" value="Cytochrome c"/>
    <property type="match status" value="1"/>
</dbReference>
<dbReference type="GO" id="GO:0020037">
    <property type="term" value="F:heme binding"/>
    <property type="evidence" value="ECO:0007669"/>
    <property type="project" value="InterPro"/>
</dbReference>
<dbReference type="InterPro" id="IPR051811">
    <property type="entry name" value="Cytochrome_c550/c551-like"/>
</dbReference>
<keyword evidence="5 6" id="KW-0408">Iron</keyword>
<dbReference type="PROSITE" id="PS51007">
    <property type="entry name" value="CYTC"/>
    <property type="match status" value="1"/>
</dbReference>
<dbReference type="Proteomes" id="UP000192917">
    <property type="component" value="Unassembled WGS sequence"/>
</dbReference>
<organism evidence="9 10">
    <name type="scientific">Tistlia consotensis USBA 355</name>
    <dbReference type="NCBI Taxonomy" id="560819"/>
    <lineage>
        <taxon>Bacteria</taxon>
        <taxon>Pseudomonadati</taxon>
        <taxon>Pseudomonadota</taxon>
        <taxon>Alphaproteobacteria</taxon>
        <taxon>Rhodospirillales</taxon>
        <taxon>Rhodovibrionaceae</taxon>
        <taxon>Tistlia</taxon>
    </lineage>
</organism>